<reference evidence="2 3" key="1">
    <citation type="submission" date="2013-08" db="EMBL/GenBank/DDBJ databases">
        <authorList>
            <person name="Weinstock G."/>
            <person name="Sodergren E."/>
            <person name="Wylie T."/>
            <person name="Fulton L."/>
            <person name="Fulton R."/>
            <person name="Fronick C."/>
            <person name="O'Laughlin M."/>
            <person name="Godfrey J."/>
            <person name="Miner T."/>
            <person name="Herter B."/>
            <person name="Appelbaum E."/>
            <person name="Cordes M."/>
            <person name="Lek S."/>
            <person name="Wollam A."/>
            <person name="Pepin K.H."/>
            <person name="Palsikar V.B."/>
            <person name="Mitreva M."/>
            <person name="Wilson R.K."/>
        </authorList>
    </citation>
    <scope>NUCLEOTIDE SEQUENCE [LARGE SCALE GENOMIC DNA]</scope>
    <source>
        <strain evidence="2 3">F0184</strain>
    </source>
</reference>
<accession>U7V2G6</accession>
<sequence length="59" mass="6760">MYPRKARRRRVKDGAQQTQHSFGTLFYRAHPARARQPVTGDSPNPTGYCAPQKPVPRPR</sequence>
<evidence type="ECO:0000256" key="1">
    <source>
        <dbReference type="SAM" id="MobiDB-lite"/>
    </source>
</evidence>
<feature type="compositionally biased region" description="Basic residues" evidence="1">
    <location>
        <begin position="1"/>
        <end position="11"/>
    </location>
</feature>
<evidence type="ECO:0000313" key="3">
    <source>
        <dbReference type="Proteomes" id="UP000017174"/>
    </source>
</evidence>
<organism evidence="2 3">
    <name type="scientific">Rothia aeria F0184</name>
    <dbReference type="NCBI Taxonomy" id="888019"/>
    <lineage>
        <taxon>Bacteria</taxon>
        <taxon>Bacillati</taxon>
        <taxon>Actinomycetota</taxon>
        <taxon>Actinomycetes</taxon>
        <taxon>Micrococcales</taxon>
        <taxon>Micrococcaceae</taxon>
        <taxon>Rothia</taxon>
    </lineage>
</organism>
<gene>
    <name evidence="2" type="ORF">HMPREF0742_01710</name>
</gene>
<comment type="caution">
    <text evidence="2">The sequence shown here is derived from an EMBL/GenBank/DDBJ whole genome shotgun (WGS) entry which is preliminary data.</text>
</comment>
<dbReference type="HOGENOM" id="CLU_2957857_0_0_11"/>
<feature type="region of interest" description="Disordered" evidence="1">
    <location>
        <begin position="1"/>
        <end position="59"/>
    </location>
</feature>
<dbReference type="Proteomes" id="UP000017174">
    <property type="component" value="Unassembled WGS sequence"/>
</dbReference>
<name>U7V2G6_9MICC</name>
<dbReference type="AlphaFoldDB" id="U7V2G6"/>
<dbReference type="EMBL" id="AXZG01000050">
    <property type="protein sequence ID" value="ERT65701.1"/>
    <property type="molecule type" value="Genomic_DNA"/>
</dbReference>
<protein>
    <submittedName>
        <fullName evidence="2">Uncharacterized protein</fullName>
    </submittedName>
</protein>
<evidence type="ECO:0000313" key="2">
    <source>
        <dbReference type="EMBL" id="ERT65701.1"/>
    </source>
</evidence>
<proteinExistence type="predicted"/>